<dbReference type="Gene3D" id="1.20.1260.10">
    <property type="match status" value="1"/>
</dbReference>
<feature type="region of interest" description="Disordered" evidence="1">
    <location>
        <begin position="1"/>
        <end position="22"/>
    </location>
</feature>
<dbReference type="EMBL" id="CP074405">
    <property type="protein sequence ID" value="QVI63693.1"/>
    <property type="molecule type" value="Genomic_DNA"/>
</dbReference>
<reference evidence="3 4" key="1">
    <citation type="submission" date="2021-05" db="EMBL/GenBank/DDBJ databases">
        <title>Novel species in genus Cellulomonas.</title>
        <authorList>
            <person name="Zhang G."/>
        </authorList>
    </citation>
    <scope>NUCLEOTIDE SEQUENCE [LARGE SCALE GENOMIC DNA]</scope>
    <source>
        <strain evidence="4">zg-ZUI222</strain>
    </source>
</reference>
<organism evidence="3 4">
    <name type="scientific">Cellulomonas wangleii</name>
    <dbReference type="NCBI Taxonomy" id="2816956"/>
    <lineage>
        <taxon>Bacteria</taxon>
        <taxon>Bacillati</taxon>
        <taxon>Actinomycetota</taxon>
        <taxon>Actinomycetes</taxon>
        <taxon>Micrococcales</taxon>
        <taxon>Cellulomonadaceae</taxon>
        <taxon>Cellulomonas</taxon>
    </lineage>
</organism>
<sequence>MDRHRTPHPAPPTARPEARRRAPVLRLAATLVAGALALGGCGVRLESPPPAEPSPDAIEQVRARTVDDALALADAARAAAPSADEATRAVLDDVATFSDQHVEALGGVYDSGLPDATPTPAPAATSPAVTDVTGVLSALVDDAARAADDADDVPDGALARLVASVSVARDALADRLAAVTGVPRPDPALAAPDGTAGTAATATADPTVTPPGAAPTGGAAPGDATPAAAAGAKALALAHDEAAWTLAVLAARTTDERRATLLAAADGHRRASDAWAATAGVVGQPTDPRRSAYALPGGLDDPTVADALPRTLEQAVADASAQAVDDAPAGARAEAIASLRTATAAAVAWGAAPVPFPGMPELATTPVG</sequence>
<evidence type="ECO:0000313" key="3">
    <source>
        <dbReference type="EMBL" id="QVI63693.1"/>
    </source>
</evidence>
<evidence type="ECO:0000256" key="1">
    <source>
        <dbReference type="SAM" id="MobiDB-lite"/>
    </source>
</evidence>
<dbReference type="Pfam" id="PF14530">
    <property type="entry name" value="DUF4439"/>
    <property type="match status" value="1"/>
</dbReference>
<name>A0ABX8D9I3_9CELL</name>
<dbReference type="InterPro" id="IPR012347">
    <property type="entry name" value="Ferritin-like"/>
</dbReference>
<dbReference type="InterPro" id="IPR009078">
    <property type="entry name" value="Ferritin-like_SF"/>
</dbReference>
<dbReference type="Proteomes" id="UP000677804">
    <property type="component" value="Chromosome"/>
</dbReference>
<evidence type="ECO:0000259" key="2">
    <source>
        <dbReference type="Pfam" id="PF14530"/>
    </source>
</evidence>
<feature type="region of interest" description="Disordered" evidence="1">
    <location>
        <begin position="182"/>
        <end position="226"/>
    </location>
</feature>
<protein>
    <submittedName>
        <fullName evidence="3">DUF4439 domain-containing protein</fullName>
    </submittedName>
</protein>
<dbReference type="SUPFAM" id="SSF47240">
    <property type="entry name" value="Ferritin-like"/>
    <property type="match status" value="1"/>
</dbReference>
<accession>A0ABX8D9I3</accession>
<feature type="compositionally biased region" description="Low complexity" evidence="1">
    <location>
        <begin position="187"/>
        <end position="207"/>
    </location>
</feature>
<dbReference type="InterPro" id="IPR029447">
    <property type="entry name" value="DUF4439"/>
</dbReference>
<dbReference type="RefSeq" id="WP_207341402.1">
    <property type="nucleotide sequence ID" value="NZ_CP074405.1"/>
</dbReference>
<feature type="domain" description="DUF4439" evidence="2">
    <location>
        <begin position="233"/>
        <end position="361"/>
    </location>
</feature>
<keyword evidence="4" id="KW-1185">Reference proteome</keyword>
<gene>
    <name evidence="3" type="ORF">KG103_07595</name>
</gene>
<feature type="compositionally biased region" description="Low complexity" evidence="1">
    <location>
        <begin position="214"/>
        <end position="226"/>
    </location>
</feature>
<evidence type="ECO:0000313" key="4">
    <source>
        <dbReference type="Proteomes" id="UP000677804"/>
    </source>
</evidence>
<proteinExistence type="predicted"/>